<dbReference type="EMBL" id="JPQT01000119">
    <property type="protein sequence ID" value="KFE49042.1"/>
    <property type="molecule type" value="Genomic_DNA"/>
</dbReference>
<dbReference type="GO" id="GO:0004519">
    <property type="term" value="F:endonuclease activity"/>
    <property type="evidence" value="ECO:0007669"/>
    <property type="project" value="InterPro"/>
</dbReference>
<dbReference type="PATRIC" id="fig|317.174.peg.4205"/>
<comment type="caution">
    <text evidence="1">The sequence shown here is derived from an EMBL/GenBank/DDBJ whole genome shotgun (WGS) entry which is preliminary data.</text>
</comment>
<dbReference type="GO" id="GO:0110001">
    <property type="term" value="C:toxin-antitoxin complex"/>
    <property type="evidence" value="ECO:0007669"/>
    <property type="project" value="InterPro"/>
</dbReference>
<protein>
    <submittedName>
        <fullName evidence="1">Toxin RelE</fullName>
    </submittedName>
</protein>
<evidence type="ECO:0000313" key="2">
    <source>
        <dbReference type="Proteomes" id="UP000028643"/>
    </source>
</evidence>
<organism evidence="1 2">
    <name type="scientific">Pseudomonas syringae</name>
    <dbReference type="NCBI Taxonomy" id="317"/>
    <lineage>
        <taxon>Bacteria</taxon>
        <taxon>Pseudomonadati</taxon>
        <taxon>Pseudomonadota</taxon>
        <taxon>Gammaproteobacteria</taxon>
        <taxon>Pseudomonadales</taxon>
        <taxon>Pseudomonadaceae</taxon>
        <taxon>Pseudomonas</taxon>
    </lineage>
</organism>
<sequence length="100" mass="11512">MRIIATSHLKAFWEKYPDSEQSFLAWIDEAKNASWSSPADVKAQYRSASILKSRRVVFNIKGNDYRLVAAVAYRYGAIYIKFVGTHRQYDAIDADTVEME</sequence>
<accession>A0A085V0S9</accession>
<gene>
    <name evidence="1" type="ORF">IV02_20565</name>
</gene>
<dbReference type="AlphaFoldDB" id="A0A085V0S9"/>
<dbReference type="GO" id="GO:0003723">
    <property type="term" value="F:RNA binding"/>
    <property type="evidence" value="ECO:0007669"/>
    <property type="project" value="InterPro"/>
</dbReference>
<dbReference type="Proteomes" id="UP000028643">
    <property type="component" value="Unassembled WGS sequence"/>
</dbReference>
<dbReference type="Pfam" id="PF09907">
    <property type="entry name" value="HigB_toxin"/>
    <property type="match status" value="1"/>
</dbReference>
<dbReference type="RefSeq" id="WP_020290041.1">
    <property type="nucleotide sequence ID" value="NZ_JPQT01000119.1"/>
</dbReference>
<proteinExistence type="predicted"/>
<evidence type="ECO:0000313" key="1">
    <source>
        <dbReference type="EMBL" id="KFE49042.1"/>
    </source>
</evidence>
<reference evidence="1 2" key="1">
    <citation type="submission" date="2014-07" db="EMBL/GenBank/DDBJ databases">
        <title>Draft Genome Sequences of Environmental Pseudomonas syringae strains.</title>
        <authorList>
            <person name="Baltrus D.A."/>
            <person name="Berge O."/>
            <person name="Morris C."/>
        </authorList>
    </citation>
    <scope>NUCLEOTIDE SEQUENCE [LARGE SCALE GENOMIC DNA]</scope>
    <source>
        <strain evidence="1 2">CEB003</strain>
    </source>
</reference>
<name>A0A085V0S9_PSESX</name>
<dbReference type="InterPro" id="IPR018669">
    <property type="entry name" value="Toxin_HigB"/>
</dbReference>